<keyword evidence="3" id="KW-1185">Reference proteome</keyword>
<evidence type="ECO:0000256" key="1">
    <source>
        <dbReference type="SAM" id="MobiDB-lite"/>
    </source>
</evidence>
<gene>
    <name evidence="2" type="ORF">PMAYCL1PPCAC_07342</name>
</gene>
<organism evidence="2 3">
    <name type="scientific">Pristionchus mayeri</name>
    <dbReference type="NCBI Taxonomy" id="1317129"/>
    <lineage>
        <taxon>Eukaryota</taxon>
        <taxon>Metazoa</taxon>
        <taxon>Ecdysozoa</taxon>
        <taxon>Nematoda</taxon>
        <taxon>Chromadorea</taxon>
        <taxon>Rhabditida</taxon>
        <taxon>Rhabditina</taxon>
        <taxon>Diplogasteromorpha</taxon>
        <taxon>Diplogasteroidea</taxon>
        <taxon>Neodiplogasteridae</taxon>
        <taxon>Pristionchus</taxon>
    </lineage>
</organism>
<sequence length="134" mass="15866">MHCSLSSAYFDTRMNCSSLISSLVEEQLNSGNQLDRLSEVRNGANHFDCDEEILFRSFFFPSQLHLEFDFRREWRKSSEDWRRSNQPSRKRNCVERDDRYSSRPDAPYSNYGSSHSSRWEISLAVAPSDWNRLE</sequence>
<proteinExistence type="predicted"/>
<dbReference type="Proteomes" id="UP001328107">
    <property type="component" value="Unassembled WGS sequence"/>
</dbReference>
<feature type="region of interest" description="Disordered" evidence="1">
    <location>
        <begin position="80"/>
        <end position="116"/>
    </location>
</feature>
<name>A0AAN5CD54_9BILA</name>
<dbReference type="AlphaFoldDB" id="A0AAN5CD54"/>
<evidence type="ECO:0000313" key="3">
    <source>
        <dbReference type="Proteomes" id="UP001328107"/>
    </source>
</evidence>
<evidence type="ECO:0000313" key="2">
    <source>
        <dbReference type="EMBL" id="GMR37146.1"/>
    </source>
</evidence>
<feature type="non-terminal residue" evidence="2">
    <location>
        <position position="134"/>
    </location>
</feature>
<comment type="caution">
    <text evidence="2">The sequence shown here is derived from an EMBL/GenBank/DDBJ whole genome shotgun (WGS) entry which is preliminary data.</text>
</comment>
<feature type="compositionally biased region" description="Basic and acidic residues" evidence="1">
    <location>
        <begin position="92"/>
        <end position="102"/>
    </location>
</feature>
<dbReference type="EMBL" id="BTRK01000002">
    <property type="protein sequence ID" value="GMR37146.1"/>
    <property type="molecule type" value="Genomic_DNA"/>
</dbReference>
<reference evidence="3" key="1">
    <citation type="submission" date="2022-10" db="EMBL/GenBank/DDBJ databases">
        <title>Genome assembly of Pristionchus species.</title>
        <authorList>
            <person name="Yoshida K."/>
            <person name="Sommer R.J."/>
        </authorList>
    </citation>
    <scope>NUCLEOTIDE SEQUENCE [LARGE SCALE GENOMIC DNA]</scope>
    <source>
        <strain evidence="3">RS5460</strain>
    </source>
</reference>
<protein>
    <submittedName>
        <fullName evidence="2">Uncharacterized protein</fullName>
    </submittedName>
</protein>
<accession>A0AAN5CD54</accession>